<protein>
    <submittedName>
        <fullName evidence="9">SusC/RagA family TonB-linked outer membrane protein</fullName>
    </submittedName>
</protein>
<evidence type="ECO:0000313" key="10">
    <source>
        <dbReference type="Proteomes" id="UP001199816"/>
    </source>
</evidence>
<dbReference type="NCBIfam" id="TIGR04057">
    <property type="entry name" value="SusC_RagA_signa"/>
    <property type="match status" value="1"/>
</dbReference>
<keyword evidence="3 7" id="KW-1134">Transmembrane beta strand</keyword>
<feature type="domain" description="Secretin/TonB short N-terminal" evidence="8">
    <location>
        <begin position="76"/>
        <end position="127"/>
    </location>
</feature>
<dbReference type="Pfam" id="PF07660">
    <property type="entry name" value="STN"/>
    <property type="match status" value="1"/>
</dbReference>
<keyword evidence="5 7" id="KW-0472">Membrane</keyword>
<dbReference type="Gene3D" id="2.40.170.20">
    <property type="entry name" value="TonB-dependent receptor, beta-barrel domain"/>
    <property type="match status" value="1"/>
</dbReference>
<dbReference type="SMART" id="SM00965">
    <property type="entry name" value="STN"/>
    <property type="match status" value="1"/>
</dbReference>
<keyword evidence="10" id="KW-1185">Reference proteome</keyword>
<dbReference type="RefSeq" id="WP_231007255.1">
    <property type="nucleotide sequence ID" value="NZ_JAJNEC010000005.1"/>
</dbReference>
<dbReference type="InterPro" id="IPR039426">
    <property type="entry name" value="TonB-dep_rcpt-like"/>
</dbReference>
<reference evidence="9 10" key="1">
    <citation type="submission" date="2021-11" db="EMBL/GenBank/DDBJ databases">
        <title>Genomic of Niabella pedocola.</title>
        <authorList>
            <person name="Wu T."/>
        </authorList>
    </citation>
    <scope>NUCLEOTIDE SEQUENCE [LARGE SCALE GENOMIC DNA]</scope>
    <source>
        <strain evidence="9 10">JCM 31011</strain>
    </source>
</reference>
<dbReference type="NCBIfam" id="TIGR04056">
    <property type="entry name" value="OMP_RagA_SusC"/>
    <property type="match status" value="1"/>
</dbReference>
<evidence type="ECO:0000256" key="3">
    <source>
        <dbReference type="ARBA" id="ARBA00022452"/>
    </source>
</evidence>
<dbReference type="InterPro" id="IPR023996">
    <property type="entry name" value="TonB-dep_OMP_SusC/RagA"/>
</dbReference>
<evidence type="ECO:0000256" key="7">
    <source>
        <dbReference type="PROSITE-ProRule" id="PRU01360"/>
    </source>
</evidence>
<dbReference type="SUPFAM" id="SSF49464">
    <property type="entry name" value="Carboxypeptidase regulatory domain-like"/>
    <property type="match status" value="1"/>
</dbReference>
<dbReference type="InterPro" id="IPR011662">
    <property type="entry name" value="Secretin/TonB_short_N"/>
</dbReference>
<dbReference type="Gene3D" id="2.170.130.10">
    <property type="entry name" value="TonB-dependent receptor, plug domain"/>
    <property type="match status" value="1"/>
</dbReference>
<proteinExistence type="inferred from homology"/>
<comment type="caution">
    <text evidence="9">The sequence shown here is derived from an EMBL/GenBank/DDBJ whole genome shotgun (WGS) entry which is preliminary data.</text>
</comment>
<dbReference type="Proteomes" id="UP001199816">
    <property type="component" value="Unassembled WGS sequence"/>
</dbReference>
<evidence type="ECO:0000256" key="2">
    <source>
        <dbReference type="ARBA" id="ARBA00022448"/>
    </source>
</evidence>
<sequence>MKFEVVNSLVSSGRGVAVRQFFRSKKTILSVKFSFILLTVACMQVAGRGVAQTVNITGRNITLEKVFSLIEHQTGYSFWYNAALVRKAKKVNLSLKDAPLNEALNACLKGQELSYRIVERVIIIRQQNEPPPQPVPTVPVVIGLRGIVKDEDGRPLESVTVKNLRTGKATVTGADGGFLIPAEVDDVIEFTFVGHAPERYKVTAGDNNIQVLMKIQSGELSEAVTVGYGTTQKKDLTGSVAVVKGKDIQDIPFITVDNALAGKAAGVQVAKSDGTPGGAVRVRVRGTTSMLGGNDPLYIIDGIPIQPQNNYMNPGFDVSNPVGNDVTGSGGVAAGMQAAFVNGLNGLGGINLNDIETISILKDASATAIYGSRAANGVIIITTKNGKKDMKPQVSFNYYTTYSKPIVAKVLNADQYKMLLIEGGKNAYAYLDSTGQNIPDELDAIVNHADSYFGKAHTDWVKLATRNTFSQNAEVSLQGGSAATTYYTSLAYTYMPGTQINTDYRQVTGNLKISSEIGKKFKFGTNLFLGSIDQDISNGVYGQALRARPDLAPYDSTGSYTSFQNIGYSYQGFQNPLALASSLNIGKTFRLLGSFNAAYELTKHLKWNGMVSLFMEHYNQQNYTPSYVSIGSFYGNVQNSGGIGSNSNMRKNNWTISNNLTYNNVFNNKHHLDVVAGTEYITTRTSFFSATATGFPNDDVLNNLSSATTPLITRADDPQKPQSYLLSFYMRANYTFRDKYLFTLTGRADGSSKFGTDDKWGYFPSGSVAWRLSQENFLRDVAWIDDIKLRASYGTVGTQNIGDQMYRTLYSPFMYGGSSALVPNQLGNPGIRWESTKESNLALDLGFFKNRLQATVEYYNRLTDGALLSLPVAPSSSYGSLLGNVVSFRNKGIEMNLQGDIIRSKDFRWNASLNATWGKSIVTKLRADANLGQIGNASGVESGNTTFIEGQPLGLITGLKVTGVIRNQAELDAYAAELGIWRDFIFPNLAIGDPMFVLDTLETIPGLGSGRYPAFNQVIGHGAPKCFGGFTQGFSYKNFDLNFYFTFSYGGQLMWGDHVSSINMVGTSNANVVRLERYYPGNTGAGLPRLYYDGQSLLYNTNLSVFNSSYLKLRTLMLNYRFNTVGWMQRAGVRALSVYASANNIFTATSYPGNDPETSNDPYSVGGGYFDISNYPTTRSFAAGVKLGF</sequence>
<dbReference type="SUPFAM" id="SSF56935">
    <property type="entry name" value="Porins"/>
    <property type="match status" value="1"/>
</dbReference>
<dbReference type="InterPro" id="IPR008969">
    <property type="entry name" value="CarboxyPept-like_regulatory"/>
</dbReference>
<dbReference type="InterPro" id="IPR012910">
    <property type="entry name" value="Plug_dom"/>
</dbReference>
<evidence type="ECO:0000256" key="4">
    <source>
        <dbReference type="ARBA" id="ARBA00022692"/>
    </source>
</evidence>
<evidence type="ECO:0000256" key="6">
    <source>
        <dbReference type="ARBA" id="ARBA00023237"/>
    </source>
</evidence>
<keyword evidence="2 7" id="KW-0813">Transport</keyword>
<evidence type="ECO:0000313" key="9">
    <source>
        <dbReference type="EMBL" id="MCD2424906.1"/>
    </source>
</evidence>
<dbReference type="InterPro" id="IPR037066">
    <property type="entry name" value="Plug_dom_sf"/>
</dbReference>
<keyword evidence="6 7" id="KW-0998">Cell outer membrane</keyword>
<evidence type="ECO:0000256" key="5">
    <source>
        <dbReference type="ARBA" id="ARBA00023136"/>
    </source>
</evidence>
<dbReference type="EMBL" id="JAJNEC010000005">
    <property type="protein sequence ID" value="MCD2424906.1"/>
    <property type="molecule type" value="Genomic_DNA"/>
</dbReference>
<organism evidence="9 10">
    <name type="scientific">Niabella pedocola</name>
    <dbReference type="NCBI Taxonomy" id="1752077"/>
    <lineage>
        <taxon>Bacteria</taxon>
        <taxon>Pseudomonadati</taxon>
        <taxon>Bacteroidota</taxon>
        <taxon>Chitinophagia</taxon>
        <taxon>Chitinophagales</taxon>
        <taxon>Chitinophagaceae</taxon>
        <taxon>Niabella</taxon>
    </lineage>
</organism>
<name>A0ABS8PV07_9BACT</name>
<accession>A0ABS8PV07</accession>
<dbReference type="InterPro" id="IPR023997">
    <property type="entry name" value="TonB-dep_OMP_SusC/RagA_CS"/>
</dbReference>
<gene>
    <name evidence="9" type="ORF">LQ567_19135</name>
</gene>
<comment type="similarity">
    <text evidence="7">Belongs to the TonB-dependent receptor family.</text>
</comment>
<dbReference type="PROSITE" id="PS52016">
    <property type="entry name" value="TONB_DEPENDENT_REC_3"/>
    <property type="match status" value="1"/>
</dbReference>
<dbReference type="InterPro" id="IPR036942">
    <property type="entry name" value="Beta-barrel_TonB_sf"/>
</dbReference>
<keyword evidence="4 7" id="KW-0812">Transmembrane</keyword>
<evidence type="ECO:0000259" key="8">
    <source>
        <dbReference type="SMART" id="SM00965"/>
    </source>
</evidence>
<dbReference type="Pfam" id="PF07715">
    <property type="entry name" value="Plug"/>
    <property type="match status" value="1"/>
</dbReference>
<evidence type="ECO:0000256" key="1">
    <source>
        <dbReference type="ARBA" id="ARBA00004571"/>
    </source>
</evidence>
<comment type="subcellular location">
    <subcellularLocation>
        <location evidence="1 7">Cell outer membrane</location>
        <topology evidence="1 7">Multi-pass membrane protein</topology>
    </subcellularLocation>
</comment>